<keyword evidence="10" id="KW-1185">Reference proteome</keyword>
<comment type="caution">
    <text evidence="9">The sequence shown here is derived from an EMBL/GenBank/DDBJ whole genome shotgun (WGS) entry which is preliminary data.</text>
</comment>
<evidence type="ECO:0000256" key="1">
    <source>
        <dbReference type="ARBA" id="ARBA00022723"/>
    </source>
</evidence>
<dbReference type="PROSITE" id="PS51705">
    <property type="entry name" value="G_HFLX"/>
    <property type="match status" value="1"/>
</dbReference>
<dbReference type="InterPro" id="IPR027417">
    <property type="entry name" value="P-loop_NTPase"/>
</dbReference>
<dbReference type="Pfam" id="PF01926">
    <property type="entry name" value="MMR_HSR1"/>
    <property type="match status" value="1"/>
</dbReference>
<dbReference type="CDD" id="cd01878">
    <property type="entry name" value="HflX"/>
    <property type="match status" value="1"/>
</dbReference>
<evidence type="ECO:0000256" key="2">
    <source>
        <dbReference type="ARBA" id="ARBA00022741"/>
    </source>
</evidence>
<dbReference type="Pfam" id="PF13167">
    <property type="entry name" value="GTP-bdg_N"/>
    <property type="match status" value="1"/>
</dbReference>
<keyword evidence="5" id="KW-0963">Cytoplasm</keyword>
<dbReference type="InterPro" id="IPR016496">
    <property type="entry name" value="GTPase_HflX"/>
</dbReference>
<dbReference type="InterPro" id="IPR030394">
    <property type="entry name" value="G_HFLX_dom"/>
</dbReference>
<dbReference type="Gene3D" id="6.10.250.2860">
    <property type="match status" value="1"/>
</dbReference>
<dbReference type="RefSeq" id="WP_315623773.1">
    <property type="nucleotide sequence ID" value="NZ_JAUHMF010000001.1"/>
</dbReference>
<dbReference type="Pfam" id="PF19275">
    <property type="entry name" value="HflX_C"/>
    <property type="match status" value="1"/>
</dbReference>
<dbReference type="InterPro" id="IPR042108">
    <property type="entry name" value="GTPase_HflX_N_sf"/>
</dbReference>
<keyword evidence="3" id="KW-0460">Magnesium</keyword>
<dbReference type="EMBL" id="JAUHMF010000001">
    <property type="protein sequence ID" value="MDT8897123.1"/>
    <property type="molecule type" value="Genomic_DNA"/>
</dbReference>
<feature type="coiled-coil region" evidence="6">
    <location>
        <begin position="178"/>
        <end position="215"/>
    </location>
</feature>
<gene>
    <name evidence="5 9" type="primary">hflX</name>
    <name evidence="9" type="ORF">QYE77_02510</name>
</gene>
<dbReference type="PANTHER" id="PTHR10229">
    <property type="entry name" value="GTP-BINDING PROTEIN HFLX"/>
    <property type="match status" value="1"/>
</dbReference>
<comment type="subcellular location">
    <subcellularLocation>
        <location evidence="5">Cytoplasm</location>
    </subcellularLocation>
    <text evidence="5">May associate with membranes.</text>
</comment>
<dbReference type="PANTHER" id="PTHR10229:SF0">
    <property type="entry name" value="GTP-BINDING PROTEIN 6-RELATED"/>
    <property type="match status" value="1"/>
</dbReference>
<keyword evidence="4 5" id="KW-0342">GTP-binding</keyword>
<dbReference type="InterPro" id="IPR045498">
    <property type="entry name" value="HflX_C"/>
</dbReference>
<feature type="domain" description="Hflx-type G" evidence="8">
    <location>
        <begin position="219"/>
        <end position="385"/>
    </location>
</feature>
<dbReference type="InterPro" id="IPR025121">
    <property type="entry name" value="GTPase_HflX_N"/>
</dbReference>
<name>A0ABU3NLN0_9CHLR</name>
<evidence type="ECO:0000256" key="7">
    <source>
        <dbReference type="SAM" id="MobiDB-lite"/>
    </source>
</evidence>
<evidence type="ECO:0000313" key="10">
    <source>
        <dbReference type="Proteomes" id="UP001254165"/>
    </source>
</evidence>
<organism evidence="9 10">
    <name type="scientific">Thermanaerothrix solaris</name>
    <dbReference type="NCBI Taxonomy" id="3058434"/>
    <lineage>
        <taxon>Bacteria</taxon>
        <taxon>Bacillati</taxon>
        <taxon>Chloroflexota</taxon>
        <taxon>Anaerolineae</taxon>
        <taxon>Anaerolineales</taxon>
        <taxon>Anaerolineaceae</taxon>
        <taxon>Thermanaerothrix</taxon>
    </lineage>
</organism>
<dbReference type="HAMAP" id="MF_00900">
    <property type="entry name" value="GTPase_HflX"/>
    <property type="match status" value="1"/>
</dbReference>
<feature type="region of interest" description="Disordered" evidence="7">
    <location>
        <begin position="157"/>
        <end position="176"/>
    </location>
</feature>
<dbReference type="NCBIfam" id="TIGR03156">
    <property type="entry name" value="GTP_HflX"/>
    <property type="match status" value="1"/>
</dbReference>
<keyword evidence="2 5" id="KW-0547">Nucleotide-binding</keyword>
<evidence type="ECO:0000313" key="9">
    <source>
        <dbReference type="EMBL" id="MDT8897123.1"/>
    </source>
</evidence>
<evidence type="ECO:0000256" key="6">
    <source>
        <dbReference type="SAM" id="Coils"/>
    </source>
</evidence>
<evidence type="ECO:0000256" key="5">
    <source>
        <dbReference type="HAMAP-Rule" id="MF_00900"/>
    </source>
</evidence>
<dbReference type="Gene3D" id="3.40.50.11060">
    <property type="entry name" value="GTPase HflX, N-terminal domain"/>
    <property type="match status" value="1"/>
</dbReference>
<protein>
    <recommendedName>
        <fullName evidence="5">GTPase HflX</fullName>
    </recommendedName>
    <alternativeName>
        <fullName evidence="5">GTP-binding protein HflX</fullName>
    </alternativeName>
</protein>
<dbReference type="SUPFAM" id="SSF52540">
    <property type="entry name" value="P-loop containing nucleoside triphosphate hydrolases"/>
    <property type="match status" value="1"/>
</dbReference>
<comment type="subunit">
    <text evidence="5">Monomer. Associates with the 50S ribosomal subunit.</text>
</comment>
<sequence length="458" mass="51408">MSPKIPEPTAFPRERAFLVGVEIRSEPSPLSLEDSLAELRLLVQTADLEVVGETYQRLDRPHPDTLIGSGKVEEIKVLLEETAADVVIFDAELTPRHQRELEERFGSQVRVLDRTALILDIFARHAHTREGILQVELAFYEYRLPRLTRAWTNLAQQTGGGGGRTGSQGGVGLRGPGETQLEVDRREIRRRIAFLKRELEKVRAHRQRYRQQRRKSQIPVISLVGYTNAGKSTLLNRLARAQVYVADQLFATLDPTTRRVELPGGHVVLFTDTVGFIQKLPTQLIAAFRATLEEITESDLLVHVLDVTHPNAVEQWKVVQETLEEIGAGDIPVITALNKIDRLPDTTAIKALSDAFYHSVPISALTGDGIPNLLRAIETTLYEDYTPITVHIPYSEGHLISLFHEHGKVERVTHHDGYVTMQGLLPGRFLARFTPFTRSIKTVTQTDHENGSTDFPDS</sequence>
<keyword evidence="1" id="KW-0479">Metal-binding</keyword>
<evidence type="ECO:0000256" key="3">
    <source>
        <dbReference type="ARBA" id="ARBA00022842"/>
    </source>
</evidence>
<comment type="function">
    <text evidence="5">GTPase that associates with the 50S ribosomal subunit and may have a role during protein synthesis or ribosome biogenesis.</text>
</comment>
<dbReference type="Proteomes" id="UP001254165">
    <property type="component" value="Unassembled WGS sequence"/>
</dbReference>
<evidence type="ECO:0000259" key="8">
    <source>
        <dbReference type="PROSITE" id="PS51705"/>
    </source>
</evidence>
<accession>A0ABU3NLN0</accession>
<dbReference type="PIRSF" id="PIRSF006809">
    <property type="entry name" value="GTP-binding_hflX_prd"/>
    <property type="match status" value="1"/>
</dbReference>
<dbReference type="InterPro" id="IPR032305">
    <property type="entry name" value="GTP-bd_M"/>
</dbReference>
<dbReference type="Pfam" id="PF16360">
    <property type="entry name" value="GTP-bdg_M"/>
    <property type="match status" value="1"/>
</dbReference>
<comment type="similarity">
    <text evidence="5">Belongs to the TRAFAC class OBG-HflX-like GTPase superfamily. HflX GTPase family.</text>
</comment>
<dbReference type="Gene3D" id="3.40.50.300">
    <property type="entry name" value="P-loop containing nucleotide triphosphate hydrolases"/>
    <property type="match status" value="1"/>
</dbReference>
<dbReference type="PRINTS" id="PR00326">
    <property type="entry name" value="GTP1OBG"/>
</dbReference>
<feature type="compositionally biased region" description="Gly residues" evidence="7">
    <location>
        <begin position="158"/>
        <end position="175"/>
    </location>
</feature>
<reference evidence="9 10" key="1">
    <citation type="submission" date="2023-07" db="EMBL/GenBank/DDBJ databases">
        <title>Novel species of Thermanaerothrix with wide hydrolytic capabilities.</title>
        <authorList>
            <person name="Zayulina K.S."/>
            <person name="Podosokorskaya O.A."/>
            <person name="Elcheninov A.G."/>
        </authorList>
    </citation>
    <scope>NUCLEOTIDE SEQUENCE [LARGE SCALE GENOMIC DNA]</scope>
    <source>
        <strain evidence="9 10">4228-RoL</strain>
    </source>
</reference>
<dbReference type="InterPro" id="IPR006073">
    <property type="entry name" value="GTP-bd"/>
</dbReference>
<evidence type="ECO:0000256" key="4">
    <source>
        <dbReference type="ARBA" id="ARBA00023134"/>
    </source>
</evidence>
<proteinExistence type="inferred from homology"/>
<keyword evidence="6" id="KW-0175">Coiled coil</keyword>